<feature type="chain" id="PRO_5036272918" description="C2H2-type domain-containing protein" evidence="3">
    <location>
        <begin position="32"/>
        <end position="115"/>
    </location>
</feature>
<protein>
    <recommendedName>
        <fullName evidence="4">C2H2-type domain-containing protein</fullName>
    </recommendedName>
</protein>
<comment type="caution">
    <text evidence="5">The sequence shown here is derived from an EMBL/GenBank/DDBJ whole genome shotgun (WGS) entry which is preliminary data.</text>
</comment>
<evidence type="ECO:0000313" key="7">
    <source>
        <dbReference type="Proteomes" id="UP000494106"/>
    </source>
</evidence>
<dbReference type="SUPFAM" id="SSF57667">
    <property type="entry name" value="beta-beta-alpha zinc fingers"/>
    <property type="match status" value="1"/>
</dbReference>
<accession>A0A8S0Z725</accession>
<dbReference type="OrthoDB" id="4748970at2759"/>
<dbReference type="Gene3D" id="3.30.160.60">
    <property type="entry name" value="Classic Zinc Finger"/>
    <property type="match status" value="1"/>
</dbReference>
<gene>
    <name evidence="6" type="ORF">APLA_LOCUS14830</name>
    <name evidence="5" type="ORF">APLA_LOCUS3593</name>
</gene>
<feature type="domain" description="C2H2-type" evidence="4">
    <location>
        <begin position="40"/>
        <end position="68"/>
    </location>
</feature>
<dbReference type="Proteomes" id="UP000494106">
    <property type="component" value="Unassembled WGS sequence"/>
</dbReference>
<dbReference type="GO" id="GO:0008270">
    <property type="term" value="F:zinc ion binding"/>
    <property type="evidence" value="ECO:0007669"/>
    <property type="project" value="UniProtKB-KW"/>
</dbReference>
<dbReference type="EMBL" id="CADEBC010000574">
    <property type="protein sequence ID" value="CAB3255298.1"/>
    <property type="molecule type" value="Genomic_DNA"/>
</dbReference>
<dbReference type="PROSITE" id="PS00028">
    <property type="entry name" value="ZINC_FINGER_C2H2_1"/>
    <property type="match status" value="2"/>
</dbReference>
<proteinExistence type="predicted"/>
<dbReference type="PROSITE" id="PS50157">
    <property type="entry name" value="ZINC_FINGER_C2H2_2"/>
    <property type="match status" value="2"/>
</dbReference>
<evidence type="ECO:0000256" key="2">
    <source>
        <dbReference type="SAM" id="MobiDB-lite"/>
    </source>
</evidence>
<dbReference type="Proteomes" id="UP000494256">
    <property type="component" value="Unassembled WGS sequence"/>
</dbReference>
<dbReference type="InterPro" id="IPR013087">
    <property type="entry name" value="Znf_C2H2_type"/>
</dbReference>
<dbReference type="InterPro" id="IPR036236">
    <property type="entry name" value="Znf_C2H2_sf"/>
</dbReference>
<keyword evidence="1" id="KW-0862">Zinc</keyword>
<feature type="region of interest" description="Disordered" evidence="2">
    <location>
        <begin position="90"/>
        <end position="115"/>
    </location>
</feature>
<keyword evidence="3" id="KW-0732">Signal</keyword>
<keyword evidence="7" id="KW-1185">Reference proteome</keyword>
<evidence type="ECO:0000313" key="6">
    <source>
        <dbReference type="EMBL" id="CAB3255298.1"/>
    </source>
</evidence>
<evidence type="ECO:0000313" key="5">
    <source>
        <dbReference type="EMBL" id="CAB3228597.1"/>
    </source>
</evidence>
<organism evidence="5 8">
    <name type="scientific">Arctia plantaginis</name>
    <name type="common">Wood tiger moth</name>
    <name type="synonym">Phalaena plantaginis</name>
    <dbReference type="NCBI Taxonomy" id="874455"/>
    <lineage>
        <taxon>Eukaryota</taxon>
        <taxon>Metazoa</taxon>
        <taxon>Ecdysozoa</taxon>
        <taxon>Arthropoda</taxon>
        <taxon>Hexapoda</taxon>
        <taxon>Insecta</taxon>
        <taxon>Pterygota</taxon>
        <taxon>Neoptera</taxon>
        <taxon>Endopterygota</taxon>
        <taxon>Lepidoptera</taxon>
        <taxon>Glossata</taxon>
        <taxon>Ditrysia</taxon>
        <taxon>Noctuoidea</taxon>
        <taxon>Erebidae</taxon>
        <taxon>Arctiinae</taxon>
        <taxon>Arctia</taxon>
    </lineage>
</organism>
<dbReference type="PROSITE" id="PS51257">
    <property type="entry name" value="PROKAR_LIPOPROTEIN"/>
    <property type="match status" value="1"/>
</dbReference>
<dbReference type="AlphaFoldDB" id="A0A8S0Z725"/>
<name>A0A8S0Z725_ARCPL</name>
<evidence type="ECO:0000313" key="8">
    <source>
        <dbReference type="Proteomes" id="UP000494256"/>
    </source>
</evidence>
<sequence length="115" mass="12129">MRAEWLANGACGRSGALGANVVLLAAGGCAAGAGTGAAGVQCAVCGRRYSNASNLRQHVRLIHEAQPVACATCGRSFKTPLYLRRHTLAQHPPARMRLKPPPPLPALRPAQRFHQ</sequence>
<reference evidence="7 8" key="1">
    <citation type="submission" date="2020-04" db="EMBL/GenBank/DDBJ databases">
        <authorList>
            <person name="Wallbank WR R."/>
            <person name="Pardo Diaz C."/>
            <person name="Kozak K."/>
            <person name="Martin S."/>
            <person name="Jiggins C."/>
            <person name="Moest M."/>
            <person name="Warren A I."/>
            <person name="Byers J.R.P. K."/>
            <person name="Montejo-Kovacevich G."/>
            <person name="Yen C E."/>
        </authorList>
    </citation>
    <scope>NUCLEOTIDE SEQUENCE [LARGE SCALE GENOMIC DNA]</scope>
</reference>
<dbReference type="EMBL" id="CADEBD010000283">
    <property type="protein sequence ID" value="CAB3228597.1"/>
    <property type="molecule type" value="Genomic_DNA"/>
</dbReference>
<dbReference type="Pfam" id="PF00096">
    <property type="entry name" value="zf-C2H2"/>
    <property type="match status" value="2"/>
</dbReference>
<evidence type="ECO:0000256" key="3">
    <source>
        <dbReference type="SAM" id="SignalP"/>
    </source>
</evidence>
<feature type="domain" description="C2H2-type" evidence="4">
    <location>
        <begin position="68"/>
        <end position="96"/>
    </location>
</feature>
<dbReference type="SMART" id="SM00355">
    <property type="entry name" value="ZnF_C2H2"/>
    <property type="match status" value="2"/>
</dbReference>
<keyword evidence="1" id="KW-0863">Zinc-finger</keyword>
<evidence type="ECO:0000259" key="4">
    <source>
        <dbReference type="PROSITE" id="PS50157"/>
    </source>
</evidence>
<evidence type="ECO:0000256" key="1">
    <source>
        <dbReference type="PROSITE-ProRule" id="PRU00042"/>
    </source>
</evidence>
<feature type="signal peptide" evidence="3">
    <location>
        <begin position="1"/>
        <end position="31"/>
    </location>
</feature>
<keyword evidence="1" id="KW-0479">Metal-binding</keyword>